<dbReference type="InterPro" id="IPR036890">
    <property type="entry name" value="HATPase_C_sf"/>
</dbReference>
<evidence type="ECO:0000256" key="3">
    <source>
        <dbReference type="ARBA" id="ARBA00022679"/>
    </source>
</evidence>
<evidence type="ECO:0000259" key="7">
    <source>
        <dbReference type="PROSITE" id="PS50885"/>
    </source>
</evidence>
<dbReference type="EMBL" id="CYXX01000003">
    <property type="protein sequence ID" value="CUM79957.1"/>
    <property type="molecule type" value="Genomic_DNA"/>
</dbReference>
<accession>A0A173RQD3</accession>
<dbReference type="PROSITE" id="PS50885">
    <property type="entry name" value="HAMP"/>
    <property type="match status" value="1"/>
</dbReference>
<feature type="transmembrane region" description="Helical" evidence="6">
    <location>
        <begin position="20"/>
        <end position="40"/>
    </location>
</feature>
<reference evidence="8 9" key="1">
    <citation type="submission" date="2015-09" db="EMBL/GenBank/DDBJ databases">
        <authorList>
            <consortium name="Pathogen Informatics"/>
        </authorList>
    </citation>
    <scope>NUCLEOTIDE SEQUENCE [LARGE SCALE GENOMIC DNA]</scope>
    <source>
        <strain evidence="8 9">2789STDY5608887</strain>
    </source>
</reference>
<dbReference type="Gene3D" id="6.10.340.10">
    <property type="match status" value="1"/>
</dbReference>
<keyword evidence="6" id="KW-1133">Transmembrane helix</keyword>
<sequence length="605" mass="69489">MKKIRELFRNTKLNIKFTSIIILFMVIPIGVLAGVLFYVMEQNAVQENMDYMEYTMQRNEDGIKTKIDSINMSTQFFLSDDSLLQMLNASAIGGEISTADWLDFKNNEVSALERLVNNNPLLYGVRVYAVNDSVQEMMPILYNASRMKKQEWSKQDKYVGWNFDYTDNIFNSYTMNQNRKIISLVTPIIDSANGKVGVIESAMTMENMFPSLYEGIEDEWSFFYSDEGVTYFGQKEQTESSALLDDILKQRPTEDKIQTIYKKLDGKNLVISYMQVRELSGTLICVKDITKNVHNVYFMRDVFVAVMLAFIILLAFFINRIVQHLLKQFYEILKSIRKVQKGDLDVAIENCGKDEMGELGTQINKMLERIKELMEDNLNREMLAKNSEIRALQNQINAHFIYNVLESIKMMAEIDEEYAISDAVTALGKLLRYSMKWVSGNVLVEQELEYIKNYMALINLRFDYEIYLSLNLPELVLKQEIPKMSLQPIVENAIYHGIEQMAEDTNIYIKGILDGDDCVIEITDAGKGMSEEEVEKLRLKIAGKIDSNGGSGNGIGLKNVQDRIHIAFGDQYGIEIASKLGCYTKIMVRIPITHRQSEENDPEHK</sequence>
<dbReference type="GO" id="GO:0016020">
    <property type="term" value="C:membrane"/>
    <property type="evidence" value="ECO:0007669"/>
    <property type="project" value="UniProtKB-SubCell"/>
</dbReference>
<dbReference type="Proteomes" id="UP000095453">
    <property type="component" value="Unassembled WGS sequence"/>
</dbReference>
<evidence type="ECO:0000313" key="9">
    <source>
        <dbReference type="Proteomes" id="UP000095453"/>
    </source>
</evidence>
<dbReference type="RefSeq" id="WP_055167723.1">
    <property type="nucleotide sequence ID" value="NZ_CYXX01000003.1"/>
</dbReference>
<evidence type="ECO:0000256" key="4">
    <source>
        <dbReference type="ARBA" id="ARBA00022777"/>
    </source>
</evidence>
<dbReference type="SMART" id="SM00304">
    <property type="entry name" value="HAMP"/>
    <property type="match status" value="1"/>
</dbReference>
<evidence type="ECO:0000256" key="5">
    <source>
        <dbReference type="SAM" id="Coils"/>
    </source>
</evidence>
<dbReference type="PANTHER" id="PTHR34220:SF7">
    <property type="entry name" value="SENSOR HISTIDINE KINASE YPDA"/>
    <property type="match status" value="1"/>
</dbReference>
<organism evidence="8 9">
    <name type="scientific">Roseburia inulinivorans</name>
    <dbReference type="NCBI Taxonomy" id="360807"/>
    <lineage>
        <taxon>Bacteria</taxon>
        <taxon>Bacillati</taxon>
        <taxon>Bacillota</taxon>
        <taxon>Clostridia</taxon>
        <taxon>Lachnospirales</taxon>
        <taxon>Lachnospiraceae</taxon>
        <taxon>Roseburia</taxon>
    </lineage>
</organism>
<keyword evidence="3 8" id="KW-0808">Transferase</keyword>
<gene>
    <name evidence="8" type="primary">yehU_1</name>
    <name evidence="8" type="ORF">ERS852444_00525</name>
</gene>
<keyword evidence="6" id="KW-0472">Membrane</keyword>
<protein>
    <submittedName>
        <fullName evidence="8">Probable sensor-like histidine kinase YehU</fullName>
        <ecNumber evidence="8">2.7.13.3</ecNumber>
    </submittedName>
</protein>
<dbReference type="InterPro" id="IPR050640">
    <property type="entry name" value="Bact_2-comp_sensor_kinase"/>
</dbReference>
<keyword evidence="2" id="KW-0597">Phosphoprotein</keyword>
<proteinExistence type="predicted"/>
<dbReference type="SUPFAM" id="SSF55874">
    <property type="entry name" value="ATPase domain of HSP90 chaperone/DNA topoisomerase II/histidine kinase"/>
    <property type="match status" value="1"/>
</dbReference>
<comment type="subcellular location">
    <subcellularLocation>
        <location evidence="1">Membrane</location>
    </subcellularLocation>
</comment>
<dbReference type="InterPro" id="IPR003594">
    <property type="entry name" value="HATPase_dom"/>
</dbReference>
<feature type="coiled-coil region" evidence="5">
    <location>
        <begin position="356"/>
        <end position="395"/>
    </location>
</feature>
<dbReference type="Pfam" id="PF06580">
    <property type="entry name" value="His_kinase"/>
    <property type="match status" value="1"/>
</dbReference>
<name>A0A173RQD3_9FIRM</name>
<dbReference type="GO" id="GO:0000155">
    <property type="term" value="F:phosphorelay sensor kinase activity"/>
    <property type="evidence" value="ECO:0007669"/>
    <property type="project" value="InterPro"/>
</dbReference>
<dbReference type="InterPro" id="IPR003660">
    <property type="entry name" value="HAMP_dom"/>
</dbReference>
<dbReference type="InterPro" id="IPR010559">
    <property type="entry name" value="Sig_transdc_His_kin_internal"/>
</dbReference>
<keyword evidence="4 8" id="KW-0418">Kinase</keyword>
<dbReference type="PANTHER" id="PTHR34220">
    <property type="entry name" value="SENSOR HISTIDINE KINASE YPDA"/>
    <property type="match status" value="1"/>
</dbReference>
<dbReference type="SMART" id="SM00387">
    <property type="entry name" value="HATPase_c"/>
    <property type="match status" value="1"/>
</dbReference>
<dbReference type="Pfam" id="PF00672">
    <property type="entry name" value="HAMP"/>
    <property type="match status" value="1"/>
</dbReference>
<dbReference type="AlphaFoldDB" id="A0A173RQD3"/>
<evidence type="ECO:0000256" key="2">
    <source>
        <dbReference type="ARBA" id="ARBA00022553"/>
    </source>
</evidence>
<dbReference type="CDD" id="cd06225">
    <property type="entry name" value="HAMP"/>
    <property type="match status" value="1"/>
</dbReference>
<keyword evidence="6" id="KW-0812">Transmembrane</keyword>
<dbReference type="SUPFAM" id="SSF158472">
    <property type="entry name" value="HAMP domain-like"/>
    <property type="match status" value="1"/>
</dbReference>
<evidence type="ECO:0000313" key="8">
    <source>
        <dbReference type="EMBL" id="CUM79957.1"/>
    </source>
</evidence>
<dbReference type="EC" id="2.7.13.3" evidence="8"/>
<dbReference type="Gene3D" id="3.30.565.10">
    <property type="entry name" value="Histidine kinase-like ATPase, C-terminal domain"/>
    <property type="match status" value="1"/>
</dbReference>
<feature type="domain" description="HAMP" evidence="7">
    <location>
        <begin position="323"/>
        <end position="375"/>
    </location>
</feature>
<keyword evidence="5" id="KW-0175">Coiled coil</keyword>
<evidence type="ECO:0000256" key="1">
    <source>
        <dbReference type="ARBA" id="ARBA00004370"/>
    </source>
</evidence>
<dbReference type="Pfam" id="PF02518">
    <property type="entry name" value="HATPase_c"/>
    <property type="match status" value="1"/>
</dbReference>
<evidence type="ECO:0000256" key="6">
    <source>
        <dbReference type="SAM" id="Phobius"/>
    </source>
</evidence>
<feature type="transmembrane region" description="Helical" evidence="6">
    <location>
        <begin position="297"/>
        <end position="318"/>
    </location>
</feature>